<protein>
    <submittedName>
        <fullName evidence="1">Uncharacterized protein</fullName>
    </submittedName>
</protein>
<reference evidence="2" key="2">
    <citation type="submission" date="2015-01" db="EMBL/GenBank/DDBJ databases">
        <title>Evolutionary Origins and Diversification of the Mycorrhizal Mutualists.</title>
        <authorList>
            <consortium name="DOE Joint Genome Institute"/>
            <consortium name="Mycorrhizal Genomics Consortium"/>
            <person name="Kohler A."/>
            <person name="Kuo A."/>
            <person name="Nagy L.G."/>
            <person name="Floudas D."/>
            <person name="Copeland A."/>
            <person name="Barry K.W."/>
            <person name="Cichocki N."/>
            <person name="Veneault-Fourrey C."/>
            <person name="LaButti K."/>
            <person name="Lindquist E.A."/>
            <person name="Lipzen A."/>
            <person name="Lundell T."/>
            <person name="Morin E."/>
            <person name="Murat C."/>
            <person name="Riley R."/>
            <person name="Ohm R."/>
            <person name="Sun H."/>
            <person name="Tunlid A."/>
            <person name="Henrissat B."/>
            <person name="Grigoriev I.V."/>
            <person name="Hibbett D.S."/>
            <person name="Martin F."/>
        </authorList>
    </citation>
    <scope>NUCLEOTIDE SEQUENCE [LARGE SCALE GENOMIC DNA]</scope>
    <source>
        <strain evidence="2">LaAM-08-1</strain>
    </source>
</reference>
<evidence type="ECO:0000313" key="1">
    <source>
        <dbReference type="EMBL" id="KIK02477.1"/>
    </source>
</evidence>
<keyword evidence="2" id="KW-1185">Reference proteome</keyword>
<reference evidence="1 2" key="1">
    <citation type="submission" date="2014-04" db="EMBL/GenBank/DDBJ databases">
        <authorList>
            <consortium name="DOE Joint Genome Institute"/>
            <person name="Kuo A."/>
            <person name="Kohler A."/>
            <person name="Nagy L.G."/>
            <person name="Floudas D."/>
            <person name="Copeland A."/>
            <person name="Barry K.W."/>
            <person name="Cichocki N."/>
            <person name="Veneault-Fourrey C."/>
            <person name="LaButti K."/>
            <person name="Lindquist E.A."/>
            <person name="Lipzen A."/>
            <person name="Lundell T."/>
            <person name="Morin E."/>
            <person name="Murat C."/>
            <person name="Sun H."/>
            <person name="Tunlid A."/>
            <person name="Henrissat B."/>
            <person name="Grigoriev I.V."/>
            <person name="Hibbett D.S."/>
            <person name="Martin F."/>
            <person name="Nordberg H.P."/>
            <person name="Cantor M.N."/>
            <person name="Hua S.X."/>
        </authorList>
    </citation>
    <scope>NUCLEOTIDE SEQUENCE [LARGE SCALE GENOMIC DNA]</scope>
    <source>
        <strain evidence="1 2">LaAM-08-1</strain>
    </source>
</reference>
<evidence type="ECO:0000313" key="2">
    <source>
        <dbReference type="Proteomes" id="UP000054477"/>
    </source>
</evidence>
<name>A0A0C9XXW8_9AGAR</name>
<dbReference type="EMBL" id="KN838592">
    <property type="protein sequence ID" value="KIK02477.1"/>
    <property type="molecule type" value="Genomic_DNA"/>
</dbReference>
<dbReference type="HOGENOM" id="CLU_2996839_0_0_1"/>
<organism evidence="1 2">
    <name type="scientific">Laccaria amethystina LaAM-08-1</name>
    <dbReference type="NCBI Taxonomy" id="1095629"/>
    <lineage>
        <taxon>Eukaryota</taxon>
        <taxon>Fungi</taxon>
        <taxon>Dikarya</taxon>
        <taxon>Basidiomycota</taxon>
        <taxon>Agaricomycotina</taxon>
        <taxon>Agaricomycetes</taxon>
        <taxon>Agaricomycetidae</taxon>
        <taxon>Agaricales</taxon>
        <taxon>Agaricineae</taxon>
        <taxon>Hydnangiaceae</taxon>
        <taxon>Laccaria</taxon>
    </lineage>
</organism>
<dbReference type="Proteomes" id="UP000054477">
    <property type="component" value="Unassembled WGS sequence"/>
</dbReference>
<sequence>MNVAFAYIDWHRVQHHSDALVLIRPLYPCRYHCLWPSTDQYLWLLRPSSQSESPVQS</sequence>
<gene>
    <name evidence="1" type="ORF">K443DRAFT_677551</name>
</gene>
<dbReference type="AlphaFoldDB" id="A0A0C9XXW8"/>
<accession>A0A0C9XXW8</accession>
<proteinExistence type="predicted"/>